<dbReference type="InterPro" id="IPR007867">
    <property type="entry name" value="GMC_OxRtase_C"/>
</dbReference>
<comment type="cofactor">
    <cofactor evidence="1">
        <name>FAD</name>
        <dbReference type="ChEBI" id="CHEBI:57692"/>
    </cofactor>
</comment>
<keyword evidence="4" id="KW-0274">FAD</keyword>
<accession>B9XSC9</accession>
<comment type="caution">
    <text evidence="8">The sequence shown here is derived from an EMBL/GenBank/DDBJ whole genome shotgun (WGS) entry which is preliminary data.</text>
</comment>
<keyword evidence="3" id="KW-0285">Flavoprotein</keyword>
<sequence length="558" mass="62656">MIHDAREVPAGKILECDLCIVGGGPAGISIARELAGSSHKVILVEAGDKKETAQARDLYRGFVEPELSHEPLEENRRRQWGGATAAWGGRCIPFDAIDFEKRDWVPHSGWPITKAQLEPYFARANQLCEAGEYKFRAEEAFPGKQREMIAGFDGPDVVSNRLERWGPPTHFGKRYARDLEAGGNITVFLNANCLQVQLDPNGTRVEQIEVASFQKNKFFIKARFFVIACGGLETARLLLASNDVMKSGIGNHTDNLGRYYMAHLFGAVATAKLKDNTKGFIYNFEKDGEGVYCRRRFWITPEAQKKNQMLNAIAFFFRPPLSHAVHRNALFSAAYLAKFFLSTFKRNSPGKAAAIFKERRADILAHLKIVMADAPGLVPQVMGIIKSRYFAKRRLPFVLPSQRNNYYYLFYQAEHAPNPDSRVVLHSEKDFFGMPRLLVKIHFTDMDVQTVLRTHQLIRNQFEATKTGELIYEQSVLLDDVKHEIGEFNSSAHQIGTTRMSADPQQGVVDPNCQVHGVDNLFVAGCSVFPTSGHANPTLTMVALAVRLADHLKKKLQK</sequence>
<comment type="similarity">
    <text evidence="2">Belongs to the GMC oxidoreductase family.</text>
</comment>
<evidence type="ECO:0000256" key="5">
    <source>
        <dbReference type="ARBA" id="ARBA00023002"/>
    </source>
</evidence>
<dbReference type="AlphaFoldDB" id="B9XSC9"/>
<keyword evidence="9" id="KW-1185">Reference proteome</keyword>
<evidence type="ECO:0000256" key="4">
    <source>
        <dbReference type="ARBA" id="ARBA00022827"/>
    </source>
</evidence>
<dbReference type="PANTHER" id="PTHR42784:SF1">
    <property type="entry name" value="PYRANOSE 2-OXIDASE"/>
    <property type="match status" value="1"/>
</dbReference>
<evidence type="ECO:0000259" key="7">
    <source>
        <dbReference type="Pfam" id="PF05199"/>
    </source>
</evidence>
<evidence type="ECO:0000259" key="6">
    <source>
        <dbReference type="Pfam" id="PF01266"/>
    </source>
</evidence>
<proteinExistence type="inferred from homology"/>
<protein>
    <submittedName>
        <fullName evidence="8">GMC oxidoreductase</fullName>
    </submittedName>
</protein>
<dbReference type="Proteomes" id="UP000003688">
    <property type="component" value="Unassembled WGS sequence"/>
</dbReference>
<evidence type="ECO:0000256" key="1">
    <source>
        <dbReference type="ARBA" id="ARBA00001974"/>
    </source>
</evidence>
<dbReference type="RefSeq" id="WP_007418712.1">
    <property type="nucleotide sequence ID" value="NZ_ABOX02000077.1"/>
</dbReference>
<keyword evidence="5" id="KW-0560">Oxidoreductase</keyword>
<reference evidence="8 9" key="1">
    <citation type="journal article" date="2011" name="J. Bacteriol.">
        <title>Genome sequence of 'Pedosphaera parvula' Ellin514, an aerobic Verrucomicrobial isolate from pasture soil.</title>
        <authorList>
            <person name="Kant R."/>
            <person name="van Passel M.W."/>
            <person name="Sangwan P."/>
            <person name="Palva A."/>
            <person name="Lucas S."/>
            <person name="Copeland A."/>
            <person name="Lapidus A."/>
            <person name="Glavina Del Rio T."/>
            <person name="Dalin E."/>
            <person name="Tice H."/>
            <person name="Bruce D."/>
            <person name="Goodwin L."/>
            <person name="Pitluck S."/>
            <person name="Chertkov O."/>
            <person name="Larimer F.W."/>
            <person name="Land M.L."/>
            <person name="Hauser L."/>
            <person name="Brettin T.S."/>
            <person name="Detter J.C."/>
            <person name="Han S."/>
            <person name="de Vos W.M."/>
            <person name="Janssen P.H."/>
            <person name="Smidt H."/>
        </authorList>
    </citation>
    <scope>NUCLEOTIDE SEQUENCE [LARGE SCALE GENOMIC DNA]</scope>
    <source>
        <strain evidence="8 9">Ellin514</strain>
    </source>
</reference>
<dbReference type="STRING" id="320771.Cflav_PD0415"/>
<feature type="domain" description="FAD dependent oxidoreductase" evidence="6">
    <location>
        <begin position="17"/>
        <end position="241"/>
    </location>
</feature>
<dbReference type="Gene3D" id="3.50.50.60">
    <property type="entry name" value="FAD/NAD(P)-binding domain"/>
    <property type="match status" value="2"/>
</dbReference>
<dbReference type="Pfam" id="PF01266">
    <property type="entry name" value="DAO"/>
    <property type="match status" value="1"/>
</dbReference>
<gene>
    <name evidence="8" type="ORF">Cflav_PD0415</name>
</gene>
<name>B9XSC9_PEDPL</name>
<dbReference type="InterPro" id="IPR006076">
    <property type="entry name" value="FAD-dep_OxRdtase"/>
</dbReference>
<dbReference type="Pfam" id="PF05199">
    <property type="entry name" value="GMC_oxred_C"/>
    <property type="match status" value="1"/>
</dbReference>
<evidence type="ECO:0000256" key="2">
    <source>
        <dbReference type="ARBA" id="ARBA00010790"/>
    </source>
</evidence>
<dbReference type="EMBL" id="ABOX02000077">
    <property type="protein sequence ID" value="EEF57262.1"/>
    <property type="molecule type" value="Genomic_DNA"/>
</dbReference>
<feature type="domain" description="Glucose-methanol-choline oxidoreductase C-terminal" evidence="7">
    <location>
        <begin position="417"/>
        <end position="545"/>
    </location>
</feature>
<dbReference type="InterPro" id="IPR051473">
    <property type="entry name" value="P2Ox-like"/>
</dbReference>
<evidence type="ECO:0000313" key="8">
    <source>
        <dbReference type="EMBL" id="EEF57262.1"/>
    </source>
</evidence>
<dbReference type="OrthoDB" id="9787779at2"/>
<dbReference type="SUPFAM" id="SSF51905">
    <property type="entry name" value="FAD/NAD(P)-binding domain"/>
    <property type="match status" value="1"/>
</dbReference>
<dbReference type="InterPro" id="IPR036188">
    <property type="entry name" value="FAD/NAD-bd_sf"/>
</dbReference>
<evidence type="ECO:0000313" key="9">
    <source>
        <dbReference type="Proteomes" id="UP000003688"/>
    </source>
</evidence>
<evidence type="ECO:0000256" key="3">
    <source>
        <dbReference type="ARBA" id="ARBA00022630"/>
    </source>
</evidence>
<organism evidence="8 9">
    <name type="scientific">Pedosphaera parvula (strain Ellin514)</name>
    <dbReference type="NCBI Taxonomy" id="320771"/>
    <lineage>
        <taxon>Bacteria</taxon>
        <taxon>Pseudomonadati</taxon>
        <taxon>Verrucomicrobiota</taxon>
        <taxon>Pedosphaerae</taxon>
        <taxon>Pedosphaerales</taxon>
        <taxon>Pedosphaeraceae</taxon>
        <taxon>Pedosphaera</taxon>
    </lineage>
</organism>
<dbReference type="GO" id="GO:0016614">
    <property type="term" value="F:oxidoreductase activity, acting on CH-OH group of donors"/>
    <property type="evidence" value="ECO:0007669"/>
    <property type="project" value="InterPro"/>
</dbReference>
<dbReference type="PANTHER" id="PTHR42784">
    <property type="entry name" value="PYRANOSE 2-OXIDASE"/>
    <property type="match status" value="1"/>
</dbReference>